<dbReference type="SUPFAM" id="SSF69572">
    <property type="entry name" value="Activating enzymes of the ubiquitin-like proteins"/>
    <property type="match status" value="1"/>
</dbReference>
<gene>
    <name evidence="2" type="ORF">ACFOKF_15595</name>
</gene>
<dbReference type="InterPro" id="IPR000594">
    <property type="entry name" value="ThiF_NAD_FAD-bd"/>
</dbReference>
<dbReference type="Proteomes" id="UP001595681">
    <property type="component" value="Unassembled WGS sequence"/>
</dbReference>
<dbReference type="NCBIfam" id="NF004281">
    <property type="entry name" value="PRK05690.1"/>
    <property type="match status" value="1"/>
</dbReference>
<dbReference type="InterPro" id="IPR035985">
    <property type="entry name" value="Ubiquitin-activating_enz"/>
</dbReference>
<sequence length="255" mass="26494">MTLTDDQLDRYARHIVLKEIGGAGQARLLGADVAVIGAGGIGSPAILYLAAAGVGTIRVIDHDAVSLSNLQRQILFGAADIGAPKAEAAMAAVARINPDVKLIPINARIDTSNAELILREADVVLDGCDNFDTRLTVADAAQRLRIPLVSAAVGPFEGQLATYRGWEAGKPCYRCLVGAPQDAPERNCAETGVIGALTGVMGSLAALEVIRALVPFGADMAGRLLIADLLSMRFRTLNVAKDPACPGCAVELCAP</sequence>
<evidence type="ECO:0000313" key="3">
    <source>
        <dbReference type="Proteomes" id="UP001595681"/>
    </source>
</evidence>
<evidence type="ECO:0000313" key="2">
    <source>
        <dbReference type="EMBL" id="MFC3442599.1"/>
    </source>
</evidence>
<comment type="caution">
    <text evidence="2">The sequence shown here is derived from an EMBL/GenBank/DDBJ whole genome shotgun (WGS) entry which is preliminary data.</text>
</comment>
<evidence type="ECO:0000259" key="1">
    <source>
        <dbReference type="Pfam" id="PF00899"/>
    </source>
</evidence>
<dbReference type="PANTHER" id="PTHR10953">
    <property type="entry name" value="UBIQUITIN-ACTIVATING ENZYME E1"/>
    <property type="match status" value="1"/>
</dbReference>
<protein>
    <submittedName>
        <fullName evidence="2">HesA/MoeB/ThiF family protein</fullName>
    </submittedName>
</protein>
<keyword evidence="3" id="KW-1185">Reference proteome</keyword>
<dbReference type="EMBL" id="JBHRVU010000004">
    <property type="protein sequence ID" value="MFC3442599.1"/>
    <property type="molecule type" value="Genomic_DNA"/>
</dbReference>
<dbReference type="Pfam" id="PF00899">
    <property type="entry name" value="ThiF"/>
    <property type="match status" value="1"/>
</dbReference>
<dbReference type="PANTHER" id="PTHR10953:SF102">
    <property type="entry name" value="ADENYLYLTRANSFERASE AND SULFURTRANSFERASE MOCS3"/>
    <property type="match status" value="1"/>
</dbReference>
<dbReference type="Gene3D" id="3.40.50.720">
    <property type="entry name" value="NAD(P)-binding Rossmann-like Domain"/>
    <property type="match status" value="1"/>
</dbReference>
<name>A0ABV7NJK7_9SPHN</name>
<dbReference type="InterPro" id="IPR045886">
    <property type="entry name" value="ThiF/MoeB/HesA"/>
</dbReference>
<reference evidence="3" key="1">
    <citation type="journal article" date="2019" name="Int. J. Syst. Evol. Microbiol.">
        <title>The Global Catalogue of Microorganisms (GCM) 10K type strain sequencing project: providing services to taxonomists for standard genome sequencing and annotation.</title>
        <authorList>
            <consortium name="The Broad Institute Genomics Platform"/>
            <consortium name="The Broad Institute Genome Sequencing Center for Infectious Disease"/>
            <person name="Wu L."/>
            <person name="Ma J."/>
        </authorList>
    </citation>
    <scope>NUCLEOTIDE SEQUENCE [LARGE SCALE GENOMIC DNA]</scope>
    <source>
        <strain evidence="3">CCM 7491</strain>
    </source>
</reference>
<proteinExistence type="predicted"/>
<dbReference type="RefSeq" id="WP_380796799.1">
    <property type="nucleotide sequence ID" value="NZ_JBHRVU010000004.1"/>
</dbReference>
<accession>A0ABV7NJK7</accession>
<dbReference type="CDD" id="cd00757">
    <property type="entry name" value="ThiF_MoeB_HesA_family"/>
    <property type="match status" value="1"/>
</dbReference>
<feature type="domain" description="THIF-type NAD/FAD binding fold" evidence="1">
    <location>
        <begin position="11"/>
        <end position="246"/>
    </location>
</feature>
<organism evidence="2 3">
    <name type="scientific">Sphingobium rhizovicinum</name>
    <dbReference type="NCBI Taxonomy" id="432308"/>
    <lineage>
        <taxon>Bacteria</taxon>
        <taxon>Pseudomonadati</taxon>
        <taxon>Pseudomonadota</taxon>
        <taxon>Alphaproteobacteria</taxon>
        <taxon>Sphingomonadales</taxon>
        <taxon>Sphingomonadaceae</taxon>
        <taxon>Sphingobium</taxon>
    </lineage>
</organism>